<dbReference type="Proteomes" id="UP000178681">
    <property type="component" value="Unassembled WGS sequence"/>
</dbReference>
<evidence type="ECO:0000256" key="1">
    <source>
        <dbReference type="SAM" id="MobiDB-lite"/>
    </source>
</evidence>
<feature type="region of interest" description="Disordered" evidence="1">
    <location>
        <begin position="76"/>
        <end position="116"/>
    </location>
</feature>
<accession>A0A1F5Z5U2</accession>
<sequence length="116" mass="12295">MGNLVNSIADAAGEFIEIAKKQIVGPSVRPSAGGPVPDERQQAAAAQKKLPGLTANDQRLAKVKISEIRAQLLQHAKNKAPVSGPEIKPKQKLPPPAVSSMYYKSRQTGESKVGSE</sequence>
<feature type="region of interest" description="Disordered" evidence="1">
    <location>
        <begin position="26"/>
        <end position="50"/>
    </location>
</feature>
<dbReference type="EMBL" id="MFJG01000003">
    <property type="protein sequence ID" value="OGG07674.1"/>
    <property type="molecule type" value="Genomic_DNA"/>
</dbReference>
<dbReference type="STRING" id="1798377.A2872_01800"/>
<name>A0A1F5Z5U2_9BACT</name>
<gene>
    <name evidence="2" type="ORF">A2872_01800</name>
</gene>
<evidence type="ECO:0000313" key="3">
    <source>
        <dbReference type="Proteomes" id="UP000178681"/>
    </source>
</evidence>
<dbReference type="AlphaFoldDB" id="A0A1F5Z5U2"/>
<evidence type="ECO:0000313" key="2">
    <source>
        <dbReference type="EMBL" id="OGG07674.1"/>
    </source>
</evidence>
<organism evidence="2 3">
    <name type="scientific">Candidatus Gottesmanbacteria bacterium RIFCSPHIGHO2_01_FULL_42_12</name>
    <dbReference type="NCBI Taxonomy" id="1798377"/>
    <lineage>
        <taxon>Bacteria</taxon>
        <taxon>Candidatus Gottesmaniibacteriota</taxon>
    </lineage>
</organism>
<comment type="caution">
    <text evidence="2">The sequence shown here is derived from an EMBL/GenBank/DDBJ whole genome shotgun (WGS) entry which is preliminary data.</text>
</comment>
<proteinExistence type="predicted"/>
<feature type="compositionally biased region" description="Basic and acidic residues" evidence="1">
    <location>
        <begin position="107"/>
        <end position="116"/>
    </location>
</feature>
<protein>
    <submittedName>
        <fullName evidence="2">Uncharacterized protein</fullName>
    </submittedName>
</protein>
<reference evidence="2 3" key="1">
    <citation type="journal article" date="2016" name="Nat. Commun.">
        <title>Thousands of microbial genomes shed light on interconnected biogeochemical processes in an aquifer system.</title>
        <authorList>
            <person name="Anantharaman K."/>
            <person name="Brown C.T."/>
            <person name="Hug L.A."/>
            <person name="Sharon I."/>
            <person name="Castelle C.J."/>
            <person name="Probst A.J."/>
            <person name="Thomas B.C."/>
            <person name="Singh A."/>
            <person name="Wilkins M.J."/>
            <person name="Karaoz U."/>
            <person name="Brodie E.L."/>
            <person name="Williams K.H."/>
            <person name="Hubbard S.S."/>
            <person name="Banfield J.F."/>
        </authorList>
    </citation>
    <scope>NUCLEOTIDE SEQUENCE [LARGE SCALE GENOMIC DNA]</scope>
</reference>